<gene>
    <name evidence="2" type="ORF">LPB072_00975</name>
</gene>
<name>A0A1D8NRB8_9BURK</name>
<dbReference type="Proteomes" id="UP000185680">
    <property type="component" value="Chromosome"/>
</dbReference>
<reference evidence="2 3" key="1">
    <citation type="submission" date="2016-10" db="EMBL/GenBank/DDBJ databases">
        <title>Hydorgenophaga sp. LPB0072 isolated from gastropod.</title>
        <authorList>
            <person name="Kim E."/>
            <person name="Yi H."/>
        </authorList>
    </citation>
    <scope>NUCLEOTIDE SEQUENCE [LARGE SCALE GENOMIC DNA]</scope>
    <source>
        <strain evidence="2 3">LPB0072</strain>
    </source>
</reference>
<evidence type="ECO:0000256" key="1">
    <source>
        <dbReference type="SAM" id="MobiDB-lite"/>
    </source>
</evidence>
<evidence type="ECO:0000313" key="3">
    <source>
        <dbReference type="Proteomes" id="UP000185680"/>
    </source>
</evidence>
<dbReference type="KEGG" id="hyl:LPB072_00975"/>
<organism evidence="2 3">
    <name type="scientific">Hydrogenophaga crassostreae</name>
    <dbReference type="NCBI Taxonomy" id="1763535"/>
    <lineage>
        <taxon>Bacteria</taxon>
        <taxon>Pseudomonadati</taxon>
        <taxon>Pseudomonadota</taxon>
        <taxon>Betaproteobacteria</taxon>
        <taxon>Burkholderiales</taxon>
        <taxon>Comamonadaceae</taxon>
        <taxon>Hydrogenophaga</taxon>
    </lineage>
</organism>
<accession>A0A1D8NRB8</accession>
<dbReference type="EMBL" id="CP017476">
    <property type="protein sequence ID" value="AOW11639.1"/>
    <property type="molecule type" value="Genomic_DNA"/>
</dbReference>
<protein>
    <submittedName>
        <fullName evidence="2">Uncharacterized protein</fullName>
    </submittedName>
</protein>
<feature type="compositionally biased region" description="Basic and acidic residues" evidence="1">
    <location>
        <begin position="127"/>
        <end position="136"/>
    </location>
</feature>
<dbReference type="AlphaFoldDB" id="A0A1D8NRB8"/>
<sequence>MAEAAMSGHTEALATAAHLHVLLRRKTGRITDTEWMASNPEYARAIVAFARDTSNGGDLAELQPWADKLEGLIPAMGIRTRKPLLAEAAERLKPRSLEGATGERSAPGGRISGFLEPSLGSDAAAPSDRRYVGGIR</sequence>
<feature type="region of interest" description="Disordered" evidence="1">
    <location>
        <begin position="93"/>
        <end position="136"/>
    </location>
</feature>
<dbReference type="STRING" id="1763535.LPB072_00975"/>
<evidence type="ECO:0000313" key="2">
    <source>
        <dbReference type="EMBL" id="AOW11639.1"/>
    </source>
</evidence>
<proteinExistence type="predicted"/>